<dbReference type="EMBL" id="HACG01000351">
    <property type="protein sequence ID" value="CEK47216.1"/>
    <property type="molecule type" value="Transcribed_RNA"/>
</dbReference>
<evidence type="ECO:0000256" key="1">
    <source>
        <dbReference type="SAM" id="Phobius"/>
    </source>
</evidence>
<reference evidence="2" key="1">
    <citation type="submission" date="2014-12" db="EMBL/GenBank/DDBJ databases">
        <title>Insight into the proteome of Arion vulgaris.</title>
        <authorList>
            <person name="Aradska J."/>
            <person name="Bulat T."/>
            <person name="Smidak R."/>
            <person name="Sarate P."/>
            <person name="Gangsoo J."/>
            <person name="Sialana F."/>
            <person name="Bilban M."/>
            <person name="Lubec G."/>
        </authorList>
    </citation>
    <scope>NUCLEOTIDE SEQUENCE</scope>
    <source>
        <tissue evidence="2">Skin</tissue>
    </source>
</reference>
<feature type="transmembrane region" description="Helical" evidence="1">
    <location>
        <begin position="12"/>
        <end position="31"/>
    </location>
</feature>
<organism evidence="2">
    <name type="scientific">Arion vulgaris</name>
    <dbReference type="NCBI Taxonomy" id="1028688"/>
    <lineage>
        <taxon>Eukaryota</taxon>
        <taxon>Metazoa</taxon>
        <taxon>Spiralia</taxon>
        <taxon>Lophotrochozoa</taxon>
        <taxon>Mollusca</taxon>
        <taxon>Gastropoda</taxon>
        <taxon>Heterobranchia</taxon>
        <taxon>Euthyneura</taxon>
        <taxon>Panpulmonata</taxon>
        <taxon>Eupulmonata</taxon>
        <taxon>Stylommatophora</taxon>
        <taxon>Helicina</taxon>
        <taxon>Arionoidea</taxon>
        <taxon>Arionidae</taxon>
        <taxon>Arion</taxon>
    </lineage>
</organism>
<accession>A0A0B6XUL5</accession>
<keyword evidence="1" id="KW-0472">Membrane</keyword>
<gene>
    <name evidence="2" type="primary">ORF803</name>
</gene>
<proteinExistence type="predicted"/>
<evidence type="ECO:0000313" key="2">
    <source>
        <dbReference type="EMBL" id="CEK47216.1"/>
    </source>
</evidence>
<protein>
    <submittedName>
        <fullName evidence="2">Uncharacterized protein</fullName>
    </submittedName>
</protein>
<keyword evidence="1" id="KW-1133">Transmembrane helix</keyword>
<dbReference type="AlphaFoldDB" id="A0A0B6XUL5"/>
<name>A0A0B6XUL5_9EUPU</name>
<keyword evidence="1" id="KW-0812">Transmembrane</keyword>
<feature type="non-terminal residue" evidence="2">
    <location>
        <position position="67"/>
    </location>
</feature>
<feature type="non-terminal residue" evidence="2">
    <location>
        <position position="1"/>
    </location>
</feature>
<sequence>TAAEKLPVPDGGYGWFVVLGCFLSHVIIGGLERNDGVYYLQFKTKFEQSAQITAWPGALVSTLRLFL</sequence>